<dbReference type="PANTHER" id="PTHR47507">
    <property type="entry name" value="BARRIER TO AUTOINTEGRATION FACTOR 2"/>
    <property type="match status" value="1"/>
</dbReference>
<sequence length="121" mass="13167">MERTVGGSCSNAFISDEDPLMFCAVIFSTVVMSSTTQKHRNLVAEPMGNKPVTALPGIGKALDRNLRAQGFDSANQVLGQYLVMKRDPVTFTSWLKSTSGANTHHAEACTQSLSEWCENNL</sequence>
<protein>
    <recommendedName>
        <fullName evidence="6">Barrier-to-autointegration factor 1</fullName>
    </recommendedName>
</protein>
<comment type="subunit">
    <text evidence="5">Interacts with emr-1 and lem-2. Interacts with lem-4l, leading to decreased phosphorylation by VRK1 and promoting dephosphorylation by protein phosphatase 2A (PP2A).</text>
</comment>
<dbReference type="InterPro" id="IPR051387">
    <property type="entry name" value="BAF"/>
</dbReference>
<organism evidence="7 8">
    <name type="scientific">Kryptolebias marmoratus</name>
    <name type="common">Mangrove killifish</name>
    <name type="synonym">Rivulus marmoratus</name>
    <dbReference type="NCBI Taxonomy" id="37003"/>
    <lineage>
        <taxon>Eukaryota</taxon>
        <taxon>Metazoa</taxon>
        <taxon>Chordata</taxon>
        <taxon>Craniata</taxon>
        <taxon>Vertebrata</taxon>
        <taxon>Euteleostomi</taxon>
        <taxon>Actinopterygii</taxon>
        <taxon>Neopterygii</taxon>
        <taxon>Teleostei</taxon>
        <taxon>Neoteleostei</taxon>
        <taxon>Acanthomorphata</taxon>
        <taxon>Ovalentaria</taxon>
        <taxon>Atherinomorphae</taxon>
        <taxon>Cyprinodontiformes</taxon>
        <taxon>Rivulidae</taxon>
        <taxon>Kryptolebias</taxon>
    </lineage>
</organism>
<dbReference type="GO" id="GO:0003677">
    <property type="term" value="F:DNA binding"/>
    <property type="evidence" value="ECO:0007669"/>
    <property type="project" value="UniProtKB-KW"/>
</dbReference>
<keyword evidence="2" id="KW-0238">DNA-binding</keyword>
<evidence type="ECO:0000256" key="2">
    <source>
        <dbReference type="ARBA" id="ARBA00023125"/>
    </source>
</evidence>
<evidence type="ECO:0000256" key="6">
    <source>
        <dbReference type="ARBA" id="ARBA00069025"/>
    </source>
</evidence>
<dbReference type="Proteomes" id="UP000264800">
    <property type="component" value="Unplaced"/>
</dbReference>
<dbReference type="Pfam" id="PF02961">
    <property type="entry name" value="SAM_BAF"/>
    <property type="match status" value="1"/>
</dbReference>
<comment type="similarity">
    <text evidence="4">Belongs to the BAF family.</text>
</comment>
<dbReference type="SMART" id="SM01023">
    <property type="entry name" value="BAF"/>
    <property type="match status" value="1"/>
</dbReference>
<accession>A0A3Q3ED42</accession>
<dbReference type="GeneTree" id="ENSGT00940000167655"/>
<keyword evidence="3" id="KW-0539">Nucleus</keyword>
<reference evidence="7" key="2">
    <citation type="submission" date="2025-09" db="UniProtKB">
        <authorList>
            <consortium name="Ensembl"/>
        </authorList>
    </citation>
    <scope>IDENTIFICATION</scope>
</reference>
<name>A0A3Q3ED42_KRYMA</name>
<dbReference type="GO" id="GO:0000793">
    <property type="term" value="C:condensed chromosome"/>
    <property type="evidence" value="ECO:0007669"/>
    <property type="project" value="TreeGrafter"/>
</dbReference>
<dbReference type="InterPro" id="IPR036617">
    <property type="entry name" value="BAF_sf"/>
</dbReference>
<reference evidence="7" key="1">
    <citation type="submission" date="2025-08" db="UniProtKB">
        <authorList>
            <consortium name="Ensembl"/>
        </authorList>
    </citation>
    <scope>IDENTIFICATION</scope>
</reference>
<proteinExistence type="inferred from homology"/>
<evidence type="ECO:0000256" key="3">
    <source>
        <dbReference type="ARBA" id="ARBA00023242"/>
    </source>
</evidence>
<dbReference type="Gene3D" id="1.10.150.40">
    <property type="entry name" value="Barrier-to-autointegration factor, BAF"/>
    <property type="match status" value="1"/>
</dbReference>
<dbReference type="AlphaFoldDB" id="A0A3Q3ED42"/>
<dbReference type="GO" id="GO:0051276">
    <property type="term" value="P:chromosome organization"/>
    <property type="evidence" value="ECO:0007669"/>
    <property type="project" value="TreeGrafter"/>
</dbReference>
<evidence type="ECO:0000313" key="7">
    <source>
        <dbReference type="Ensembl" id="ENSKMAP00000000082.1"/>
    </source>
</evidence>
<dbReference type="GO" id="GO:0005634">
    <property type="term" value="C:nucleus"/>
    <property type="evidence" value="ECO:0007669"/>
    <property type="project" value="UniProtKB-SubCell"/>
</dbReference>
<dbReference type="PANTHER" id="PTHR47507:SF2">
    <property type="entry name" value="BARRIER-TO-AUTOINTEGRATION FACTOR-LIKE PROTEIN"/>
    <property type="match status" value="1"/>
</dbReference>
<dbReference type="InterPro" id="IPR004122">
    <property type="entry name" value="BAF_prot"/>
</dbReference>
<dbReference type="FunFam" id="1.10.150.40:FF:000005">
    <property type="entry name" value="Barrier-to-autointegration factor 1"/>
    <property type="match status" value="1"/>
</dbReference>
<evidence type="ECO:0000256" key="4">
    <source>
        <dbReference type="ARBA" id="ARBA00038496"/>
    </source>
</evidence>
<dbReference type="SUPFAM" id="SSF47798">
    <property type="entry name" value="Barrier-to-autointegration factor, BAF"/>
    <property type="match status" value="1"/>
</dbReference>
<evidence type="ECO:0000313" key="8">
    <source>
        <dbReference type="Proteomes" id="UP000264800"/>
    </source>
</evidence>
<dbReference type="Ensembl" id="ENSKMAT00000000106.1">
    <property type="protein sequence ID" value="ENSKMAP00000000082.1"/>
    <property type="gene ID" value="ENSKMAG00000000081.1"/>
</dbReference>
<keyword evidence="8" id="KW-1185">Reference proteome</keyword>
<evidence type="ECO:0000256" key="1">
    <source>
        <dbReference type="ARBA" id="ARBA00004123"/>
    </source>
</evidence>
<evidence type="ECO:0000256" key="5">
    <source>
        <dbReference type="ARBA" id="ARBA00064955"/>
    </source>
</evidence>
<dbReference type="STRING" id="37003.ENSKMAP00000000082"/>
<dbReference type="OMA" id="KECATFQ"/>
<comment type="subcellular location">
    <subcellularLocation>
        <location evidence="1">Nucleus</location>
    </subcellularLocation>
</comment>